<dbReference type="PANTHER" id="PTHR43280">
    <property type="entry name" value="ARAC-FAMILY TRANSCRIPTIONAL REGULATOR"/>
    <property type="match status" value="1"/>
</dbReference>
<gene>
    <name evidence="6" type="ORF">DXC51_27220</name>
</gene>
<dbReference type="SUPFAM" id="SSF46689">
    <property type="entry name" value="Homeodomain-like"/>
    <property type="match status" value="1"/>
</dbReference>
<protein>
    <submittedName>
        <fullName evidence="6">AraC family transcriptional regulator</fullName>
    </submittedName>
</protein>
<dbReference type="InterPro" id="IPR007230">
    <property type="entry name" value="Nup98_auto-Pept-S59_dom"/>
</dbReference>
<name>A0A3E3HVM9_9FIRM</name>
<keyword evidence="7" id="KW-1185">Reference proteome</keyword>
<comment type="caution">
    <text evidence="6">The sequence shown here is derived from an EMBL/GenBank/DDBJ whole genome shotgun (WGS) entry which is preliminary data.</text>
</comment>
<dbReference type="PANTHER" id="PTHR43280:SF10">
    <property type="entry name" value="REGULATORY PROTEIN POCR"/>
    <property type="match status" value="1"/>
</dbReference>
<dbReference type="InterPro" id="IPR037923">
    <property type="entry name" value="HTH-like"/>
</dbReference>
<dbReference type="Proteomes" id="UP000260812">
    <property type="component" value="Unassembled WGS sequence"/>
</dbReference>
<dbReference type="GO" id="GO:0017056">
    <property type="term" value="F:structural constituent of nuclear pore"/>
    <property type="evidence" value="ECO:0007669"/>
    <property type="project" value="InterPro"/>
</dbReference>
<keyword evidence="2" id="KW-0238">DNA-binding</keyword>
<dbReference type="SUPFAM" id="SSF51215">
    <property type="entry name" value="Regulatory protein AraC"/>
    <property type="match status" value="1"/>
</dbReference>
<dbReference type="SMART" id="SM00342">
    <property type="entry name" value="HTH_ARAC"/>
    <property type="match status" value="1"/>
</dbReference>
<dbReference type="GO" id="GO:0003700">
    <property type="term" value="F:DNA-binding transcription factor activity"/>
    <property type="evidence" value="ECO:0007669"/>
    <property type="project" value="InterPro"/>
</dbReference>
<dbReference type="Pfam" id="PF12833">
    <property type="entry name" value="HTH_18"/>
    <property type="match status" value="1"/>
</dbReference>
<dbReference type="Gene3D" id="1.10.10.60">
    <property type="entry name" value="Homeodomain-like"/>
    <property type="match status" value="1"/>
</dbReference>
<proteinExistence type="predicted"/>
<dbReference type="AlphaFoldDB" id="A0A3E3HVM9"/>
<accession>A0A3E3HVM9</accession>
<keyword evidence="3" id="KW-0804">Transcription</keyword>
<dbReference type="InterPro" id="IPR018060">
    <property type="entry name" value="HTH_AraC"/>
</dbReference>
<reference evidence="6" key="1">
    <citation type="submission" date="2018-08" db="EMBL/GenBank/DDBJ databases">
        <title>A genome reference for cultivated species of the human gut microbiota.</title>
        <authorList>
            <person name="Zou Y."/>
            <person name="Xue W."/>
            <person name="Luo G."/>
        </authorList>
    </citation>
    <scope>NUCLEOTIDE SEQUENCE [LARGE SCALE GENOMIC DNA]</scope>
    <source>
        <strain evidence="6">TF05-5AC</strain>
    </source>
</reference>
<dbReference type="PROSITE" id="PS51434">
    <property type="entry name" value="NUP_C"/>
    <property type="match status" value="1"/>
</dbReference>
<evidence type="ECO:0000259" key="5">
    <source>
        <dbReference type="PROSITE" id="PS51434"/>
    </source>
</evidence>
<organism evidence="6 7">
    <name type="scientific">Eisenbergiella massiliensis</name>
    <dbReference type="NCBI Taxonomy" id="1720294"/>
    <lineage>
        <taxon>Bacteria</taxon>
        <taxon>Bacillati</taxon>
        <taxon>Bacillota</taxon>
        <taxon>Clostridia</taxon>
        <taxon>Lachnospirales</taxon>
        <taxon>Lachnospiraceae</taxon>
        <taxon>Eisenbergiella</taxon>
    </lineage>
</organism>
<evidence type="ECO:0000313" key="7">
    <source>
        <dbReference type="Proteomes" id="UP000260812"/>
    </source>
</evidence>
<dbReference type="GO" id="GO:0043565">
    <property type="term" value="F:sequence-specific DNA binding"/>
    <property type="evidence" value="ECO:0007669"/>
    <property type="project" value="InterPro"/>
</dbReference>
<evidence type="ECO:0000256" key="2">
    <source>
        <dbReference type="ARBA" id="ARBA00023125"/>
    </source>
</evidence>
<dbReference type="PROSITE" id="PS01124">
    <property type="entry name" value="HTH_ARAC_FAMILY_2"/>
    <property type="match status" value="1"/>
</dbReference>
<evidence type="ECO:0000259" key="4">
    <source>
        <dbReference type="PROSITE" id="PS01124"/>
    </source>
</evidence>
<feature type="domain" description="HTH araC/xylS-type" evidence="4">
    <location>
        <begin position="152"/>
        <end position="253"/>
    </location>
</feature>
<evidence type="ECO:0000313" key="6">
    <source>
        <dbReference type="EMBL" id="RGE55876.1"/>
    </source>
</evidence>
<evidence type="ECO:0000256" key="3">
    <source>
        <dbReference type="ARBA" id="ARBA00023163"/>
    </source>
</evidence>
<evidence type="ECO:0000256" key="1">
    <source>
        <dbReference type="ARBA" id="ARBA00023015"/>
    </source>
</evidence>
<feature type="domain" description="Peptidase S59" evidence="5">
    <location>
        <begin position="1"/>
        <end position="24"/>
    </location>
</feature>
<dbReference type="EMBL" id="QVLV01000035">
    <property type="protein sequence ID" value="RGE55876.1"/>
    <property type="molecule type" value="Genomic_DNA"/>
</dbReference>
<sequence>MNHIRYVEYNAVHDGSFVFDVPEGHDCWLLVLTHTPALFRVDGSLQEYPAKSAILFPPFSPIYYCACGDRYENDWLRFDSDEEYVSSLPIQGIPFSLPDADYCHNLFQLLTWKNAFPGAHNERITGQLLQLLFSELQEASLKIPGSLSSHYHELVNLRKSIYNSPQLPWSVPDMARQLHLSEGYMQVVYKNTFGISCMDDCINARIRLAKDQLRYTGKTIAAISEFCGYHNVEHFCRQFKRIMGESPRSFRASAEKRSPDRLP</sequence>
<dbReference type="InterPro" id="IPR009057">
    <property type="entry name" value="Homeodomain-like_sf"/>
</dbReference>
<keyword evidence="1" id="KW-0805">Transcription regulation</keyword>